<comment type="caution">
    <text evidence="2">The sequence shown here is derived from an EMBL/GenBank/DDBJ whole genome shotgun (WGS) entry which is preliminary data.</text>
</comment>
<sequence length="245" mass="27550">MKTKTRPGISIVLPCYNPLPGWWQILVDAACELETKLPGTPIEYIVSNDGSANLRLMNIPALTGIPNLTLLDSVINEGKGAAIRKGAAMARGEIIVYTDIDFPFGTDPIVEMARIFQDNPQCAFIYGNRRKSYFKKLPLKRRLVSKVLQVLNRFLLDKHITDTQAGIKGFRRKILPELLATRTNTFIFEIELILRLLQKKVEMQGLDVSAKPSVIFTDFSIKVLLREAANFIKIIVPISLCKTHL</sequence>
<dbReference type="InterPro" id="IPR001173">
    <property type="entry name" value="Glyco_trans_2-like"/>
</dbReference>
<proteinExistence type="predicted"/>
<dbReference type="Proteomes" id="UP000680038">
    <property type="component" value="Unassembled WGS sequence"/>
</dbReference>
<dbReference type="InterPro" id="IPR029044">
    <property type="entry name" value="Nucleotide-diphossugar_trans"/>
</dbReference>
<organism evidence="2 3">
    <name type="scientific">Dyadobacter helix</name>
    <dbReference type="NCBI Taxonomy" id="2822344"/>
    <lineage>
        <taxon>Bacteria</taxon>
        <taxon>Pseudomonadati</taxon>
        <taxon>Bacteroidota</taxon>
        <taxon>Cytophagia</taxon>
        <taxon>Cytophagales</taxon>
        <taxon>Spirosomataceae</taxon>
        <taxon>Dyadobacter</taxon>
    </lineage>
</organism>
<dbReference type="PANTHER" id="PTHR10859:SF91">
    <property type="entry name" value="DOLICHYL-PHOSPHATE BETA-GLUCOSYLTRANSFERASE"/>
    <property type="match status" value="1"/>
</dbReference>
<keyword evidence="3" id="KW-1185">Reference proteome</keyword>
<protein>
    <recommendedName>
        <fullName evidence="1">Glycosyltransferase 2-like domain-containing protein</fullName>
    </recommendedName>
</protein>
<reference evidence="2" key="1">
    <citation type="submission" date="2021-04" db="EMBL/GenBank/DDBJ databases">
        <authorList>
            <person name="Rodrigo-Torres L."/>
            <person name="Arahal R. D."/>
            <person name="Lucena T."/>
        </authorList>
    </citation>
    <scope>NUCLEOTIDE SEQUENCE</scope>
    <source>
        <strain evidence="2">CECT 9275</strain>
    </source>
</reference>
<feature type="domain" description="Glycosyltransferase 2-like" evidence="1">
    <location>
        <begin position="10"/>
        <end position="178"/>
    </location>
</feature>
<dbReference type="GO" id="GO:0006487">
    <property type="term" value="P:protein N-linked glycosylation"/>
    <property type="evidence" value="ECO:0007669"/>
    <property type="project" value="TreeGrafter"/>
</dbReference>
<dbReference type="CDD" id="cd04179">
    <property type="entry name" value="DPM_DPG-synthase_like"/>
    <property type="match status" value="1"/>
</dbReference>
<dbReference type="Gene3D" id="3.90.550.10">
    <property type="entry name" value="Spore Coat Polysaccharide Biosynthesis Protein SpsA, Chain A"/>
    <property type="match status" value="1"/>
</dbReference>
<name>A0A916ND92_9BACT</name>
<evidence type="ECO:0000313" key="2">
    <source>
        <dbReference type="EMBL" id="CAG5006723.1"/>
    </source>
</evidence>
<dbReference type="PANTHER" id="PTHR10859">
    <property type="entry name" value="GLYCOSYL TRANSFERASE"/>
    <property type="match status" value="1"/>
</dbReference>
<dbReference type="RefSeq" id="WP_215240317.1">
    <property type="nucleotide sequence ID" value="NZ_CAJRAF010000002.1"/>
</dbReference>
<dbReference type="AlphaFoldDB" id="A0A916ND92"/>
<dbReference type="Pfam" id="PF00535">
    <property type="entry name" value="Glycos_transf_2"/>
    <property type="match status" value="1"/>
</dbReference>
<dbReference type="SUPFAM" id="SSF53448">
    <property type="entry name" value="Nucleotide-diphospho-sugar transferases"/>
    <property type="match status" value="1"/>
</dbReference>
<dbReference type="EMBL" id="CAJRAF010000002">
    <property type="protein sequence ID" value="CAG5006723.1"/>
    <property type="molecule type" value="Genomic_DNA"/>
</dbReference>
<accession>A0A916ND92</accession>
<evidence type="ECO:0000259" key="1">
    <source>
        <dbReference type="Pfam" id="PF00535"/>
    </source>
</evidence>
<gene>
    <name evidence="2" type="ORF">DYBT9275_03883</name>
</gene>
<evidence type="ECO:0000313" key="3">
    <source>
        <dbReference type="Proteomes" id="UP000680038"/>
    </source>
</evidence>